<name>A0A6S6QU97_9HYPH</name>
<keyword evidence="1" id="KW-0732">Signal</keyword>
<dbReference type="PIRSF" id="PIRSF028101">
    <property type="entry name" value="UCP028101"/>
    <property type="match status" value="1"/>
</dbReference>
<dbReference type="KEGG" id="tso:IZ6_22420"/>
<gene>
    <name evidence="2" type="ORF">IZ6_22420</name>
</gene>
<dbReference type="Pfam" id="PF07433">
    <property type="entry name" value="DUF1513"/>
    <property type="match status" value="1"/>
</dbReference>
<feature type="chain" id="PRO_5027893698" description="DUF1513 domain-containing protein" evidence="1">
    <location>
        <begin position="25"/>
        <end position="366"/>
    </location>
</feature>
<dbReference type="Gene3D" id="2.130.10.10">
    <property type="entry name" value="YVTN repeat-like/Quinoprotein amine dehydrogenase"/>
    <property type="match status" value="1"/>
</dbReference>
<keyword evidence="3" id="KW-1185">Reference proteome</keyword>
<dbReference type="AlphaFoldDB" id="A0A6S6QU97"/>
<dbReference type="SUPFAM" id="SSF75011">
    <property type="entry name" value="3-carboxy-cis,cis-mucoante lactonizing enzyme"/>
    <property type="match status" value="1"/>
</dbReference>
<evidence type="ECO:0000256" key="1">
    <source>
        <dbReference type="SAM" id="SignalP"/>
    </source>
</evidence>
<proteinExistence type="predicted"/>
<dbReference type="Proteomes" id="UP000515317">
    <property type="component" value="Chromosome"/>
</dbReference>
<evidence type="ECO:0000313" key="2">
    <source>
        <dbReference type="EMBL" id="BCJ91507.1"/>
    </source>
</evidence>
<dbReference type="InterPro" id="IPR015943">
    <property type="entry name" value="WD40/YVTN_repeat-like_dom_sf"/>
</dbReference>
<protein>
    <recommendedName>
        <fullName evidence="4">DUF1513 domain-containing protein</fullName>
    </recommendedName>
</protein>
<accession>A0A6S6QU97</accession>
<organism evidence="2 3">
    <name type="scientific">Terrihabitans soli</name>
    <dbReference type="NCBI Taxonomy" id="708113"/>
    <lineage>
        <taxon>Bacteria</taxon>
        <taxon>Pseudomonadati</taxon>
        <taxon>Pseudomonadota</taxon>
        <taxon>Alphaproteobacteria</taxon>
        <taxon>Hyphomicrobiales</taxon>
        <taxon>Terrihabitans</taxon>
    </lineage>
</organism>
<dbReference type="EMBL" id="AP023361">
    <property type="protein sequence ID" value="BCJ91507.1"/>
    <property type="molecule type" value="Genomic_DNA"/>
</dbReference>
<feature type="signal peptide" evidence="1">
    <location>
        <begin position="1"/>
        <end position="24"/>
    </location>
</feature>
<evidence type="ECO:0000313" key="3">
    <source>
        <dbReference type="Proteomes" id="UP000515317"/>
    </source>
</evidence>
<sequence>MRIDRRSFLLALAGSFVAPAFASAADERLYVSSCTDAKGVNRVAVFSAEGGVMFSTALPDRGHDITLSPASNDLVVFARRPGDWAAVVDRSSGNVRTLIRSPEGRHFYGHGIYSRDGRLLYATENDIANGKGVLGVYDVGAGYSRVGEQPTHGIGPHDLAFVPGSEFLLIANGGIRTDPANGREIMNAGRMEPSLALIDPRTGEVKNKTEFGKELSGLSIRHLAMAPDGEAAFACQFEGEDMPQLVGLISKDGRARMLEMPDEDLARLDNYVGSVALDGGGRLIAATSPRGGMAAFWDRETEKYLGLAPLPDVCGVAAAPESGVFLVTSGNAGMRLATAESHDLARVSGSDLDSYMWDNHAEILRS</sequence>
<dbReference type="RefSeq" id="WP_222875151.1">
    <property type="nucleotide sequence ID" value="NZ_AP023361.1"/>
</dbReference>
<reference evidence="2 3" key="1">
    <citation type="submission" date="2020-08" db="EMBL/GenBank/DDBJ databases">
        <title>Genome sequence of Rhizobiales bacterium strain IZ6.</title>
        <authorList>
            <person name="Nakai R."/>
            <person name="Naganuma T."/>
        </authorList>
    </citation>
    <scope>NUCLEOTIDE SEQUENCE [LARGE SCALE GENOMIC DNA]</scope>
    <source>
        <strain evidence="2 3">IZ6</strain>
    </source>
</reference>
<dbReference type="InterPro" id="IPR008311">
    <property type="entry name" value="UCP028101"/>
</dbReference>
<evidence type="ECO:0008006" key="4">
    <source>
        <dbReference type="Google" id="ProtNLM"/>
    </source>
</evidence>